<feature type="region of interest" description="Disordered" evidence="1">
    <location>
        <begin position="1"/>
        <end position="20"/>
    </location>
</feature>
<dbReference type="Proteomes" id="UP001148838">
    <property type="component" value="Unassembled WGS sequence"/>
</dbReference>
<evidence type="ECO:0000313" key="3">
    <source>
        <dbReference type="Proteomes" id="UP001148838"/>
    </source>
</evidence>
<gene>
    <name evidence="2" type="ORF">ANN_24341</name>
</gene>
<sequence>MAGLCEGGNEPPGSLKASKSGFIIDPTVRFETNEEQSAEVDKEKKNIYNPTIPYYLQKYQLEELEVIGLLVGARGTATLFMKDVFKRLGIPTSIIPSVA</sequence>
<organism evidence="2 3">
    <name type="scientific">Periplaneta americana</name>
    <name type="common">American cockroach</name>
    <name type="synonym">Blatta americana</name>
    <dbReference type="NCBI Taxonomy" id="6978"/>
    <lineage>
        <taxon>Eukaryota</taxon>
        <taxon>Metazoa</taxon>
        <taxon>Ecdysozoa</taxon>
        <taxon>Arthropoda</taxon>
        <taxon>Hexapoda</taxon>
        <taxon>Insecta</taxon>
        <taxon>Pterygota</taxon>
        <taxon>Neoptera</taxon>
        <taxon>Polyneoptera</taxon>
        <taxon>Dictyoptera</taxon>
        <taxon>Blattodea</taxon>
        <taxon>Blattoidea</taxon>
        <taxon>Blattidae</taxon>
        <taxon>Blattinae</taxon>
        <taxon>Periplaneta</taxon>
    </lineage>
</organism>
<dbReference type="EMBL" id="JAJSOF020000037">
    <property type="protein sequence ID" value="KAJ4428322.1"/>
    <property type="molecule type" value="Genomic_DNA"/>
</dbReference>
<comment type="caution">
    <text evidence="2">The sequence shown here is derived from an EMBL/GenBank/DDBJ whole genome shotgun (WGS) entry which is preliminary data.</text>
</comment>
<protein>
    <submittedName>
        <fullName evidence="2">Uncharacterized protein</fullName>
    </submittedName>
</protein>
<keyword evidence="3" id="KW-1185">Reference proteome</keyword>
<proteinExistence type="predicted"/>
<evidence type="ECO:0000256" key="1">
    <source>
        <dbReference type="SAM" id="MobiDB-lite"/>
    </source>
</evidence>
<reference evidence="2 3" key="1">
    <citation type="journal article" date="2022" name="Allergy">
        <title>Genome assembly and annotation of Periplaneta americana reveal a comprehensive cockroach allergen profile.</title>
        <authorList>
            <person name="Wang L."/>
            <person name="Xiong Q."/>
            <person name="Saelim N."/>
            <person name="Wang L."/>
            <person name="Nong W."/>
            <person name="Wan A.T."/>
            <person name="Shi M."/>
            <person name="Liu X."/>
            <person name="Cao Q."/>
            <person name="Hui J.H.L."/>
            <person name="Sookrung N."/>
            <person name="Leung T.F."/>
            <person name="Tungtrongchitr A."/>
            <person name="Tsui S.K.W."/>
        </authorList>
    </citation>
    <scope>NUCLEOTIDE SEQUENCE [LARGE SCALE GENOMIC DNA]</scope>
    <source>
        <strain evidence="2">PWHHKU_190912</strain>
    </source>
</reference>
<accession>A0ABQ8S2V7</accession>
<evidence type="ECO:0000313" key="2">
    <source>
        <dbReference type="EMBL" id="KAJ4428322.1"/>
    </source>
</evidence>
<name>A0ABQ8S2V7_PERAM</name>